<feature type="region of interest" description="Disordered" evidence="1">
    <location>
        <begin position="198"/>
        <end position="227"/>
    </location>
</feature>
<reference evidence="4" key="1">
    <citation type="submission" date="2025-08" db="UniProtKB">
        <authorList>
            <consortium name="RefSeq"/>
        </authorList>
    </citation>
    <scope>IDENTIFICATION</scope>
</reference>
<dbReference type="Pfam" id="PF15002">
    <property type="entry name" value="ERK-JNK_inhib"/>
    <property type="match status" value="1"/>
</dbReference>
<feature type="compositionally biased region" description="Basic residues" evidence="1">
    <location>
        <begin position="212"/>
        <end position="225"/>
    </location>
</feature>
<organism evidence="3 4">
    <name type="scientific">Bombus impatiens</name>
    <name type="common">Bumblebee</name>
    <dbReference type="NCBI Taxonomy" id="132113"/>
    <lineage>
        <taxon>Eukaryota</taxon>
        <taxon>Metazoa</taxon>
        <taxon>Ecdysozoa</taxon>
        <taxon>Arthropoda</taxon>
        <taxon>Hexapoda</taxon>
        <taxon>Insecta</taxon>
        <taxon>Pterygota</taxon>
        <taxon>Neoptera</taxon>
        <taxon>Endopterygota</taxon>
        <taxon>Hymenoptera</taxon>
        <taxon>Apocrita</taxon>
        <taxon>Aculeata</taxon>
        <taxon>Apoidea</taxon>
        <taxon>Anthophila</taxon>
        <taxon>Apidae</taxon>
        <taxon>Bombus</taxon>
        <taxon>Pyrobombus</taxon>
    </lineage>
</organism>
<proteinExistence type="predicted"/>
<protein>
    <submittedName>
        <fullName evidence="4">Coiled-coil domain-containing protein 134-like isoform X1</fullName>
    </submittedName>
</protein>
<accession>A0A6P6FDT6</accession>
<keyword evidence="2" id="KW-0732">Signal</keyword>
<dbReference type="AlphaFoldDB" id="A0A6P6FDT6"/>
<evidence type="ECO:0000313" key="3">
    <source>
        <dbReference type="Proteomes" id="UP000515180"/>
    </source>
</evidence>
<dbReference type="OrthoDB" id="5854099at2759"/>
<keyword evidence="3" id="KW-1185">Reference proteome</keyword>
<sequence>MPRILFYVAIVSVLTCTAHAQYISFGVDHQISGKLQNSDASQIKIYEELFKKSFEHQRKEHAKAVKRLQKIGNYERLYKMILVIGEKMIDAIEVNKALIANEDFNPDNRLLPQNVTIQTAISTVLENTAFFGDILLHFPHFTHRILKAQQKWNPIINWSLNFTYRTKYLLDSETIVKIHLASQELNVIKREQGYSNPYWQPTEAQEGDNGKIKKKKSATKGKQKKGPQMTKWFIDNKYVRATRTHDLKITFKHLHSDVSAV</sequence>
<feature type="chain" id="PRO_5028159409" evidence="2">
    <location>
        <begin position="21"/>
        <end position="261"/>
    </location>
</feature>
<dbReference type="InterPro" id="IPR026321">
    <property type="entry name" value="CC134"/>
</dbReference>
<dbReference type="PANTHER" id="PTHR14735:SF1">
    <property type="entry name" value="COILED-COIL DOMAIN-CONTAINING PROTEIN 134"/>
    <property type="match status" value="1"/>
</dbReference>
<gene>
    <name evidence="4" type="primary">LOC100746270</name>
</gene>
<evidence type="ECO:0000313" key="4">
    <source>
        <dbReference type="RefSeq" id="XP_024225254.1"/>
    </source>
</evidence>
<evidence type="ECO:0000256" key="2">
    <source>
        <dbReference type="SAM" id="SignalP"/>
    </source>
</evidence>
<evidence type="ECO:0000256" key="1">
    <source>
        <dbReference type="SAM" id="MobiDB-lite"/>
    </source>
</evidence>
<dbReference type="RefSeq" id="XP_024225254.1">
    <property type="nucleotide sequence ID" value="XM_024369486.2"/>
</dbReference>
<dbReference type="PANTHER" id="PTHR14735">
    <property type="entry name" value="COILED-COIL DOMAIN-CONTAINING PROTEIN 134"/>
    <property type="match status" value="1"/>
</dbReference>
<dbReference type="GeneID" id="100746270"/>
<feature type="signal peptide" evidence="2">
    <location>
        <begin position="1"/>
        <end position="20"/>
    </location>
</feature>
<dbReference type="Proteomes" id="UP000515180">
    <property type="component" value="Unplaced"/>
</dbReference>
<name>A0A6P6FDT6_BOMIM</name>